<evidence type="ECO:0000313" key="2">
    <source>
        <dbReference type="Proteomes" id="UP000297597"/>
    </source>
</evidence>
<keyword evidence="2" id="KW-1185">Reference proteome</keyword>
<dbReference type="EMBL" id="QFFZ01000052">
    <property type="protein sequence ID" value="TEB09322.1"/>
    <property type="molecule type" value="Genomic_DNA"/>
</dbReference>
<dbReference type="RefSeq" id="WP_134215242.1">
    <property type="nucleotide sequence ID" value="NZ_QFFZ01000052.1"/>
</dbReference>
<protein>
    <submittedName>
        <fullName evidence="1">Uncharacterized protein</fullName>
    </submittedName>
</protein>
<dbReference type="Proteomes" id="UP000297597">
    <property type="component" value="Unassembled WGS sequence"/>
</dbReference>
<name>A0A4Y7RKV9_9FIRM</name>
<comment type="caution">
    <text evidence="1">The sequence shown here is derived from an EMBL/GenBank/DDBJ whole genome shotgun (WGS) entry which is preliminary data.</text>
</comment>
<evidence type="ECO:0000313" key="1">
    <source>
        <dbReference type="EMBL" id="TEB09322.1"/>
    </source>
</evidence>
<reference evidence="1 2" key="1">
    <citation type="journal article" date="2018" name="Environ. Microbiol.">
        <title>Novel energy conservation strategies and behaviour of Pelotomaculum schinkii driving syntrophic propionate catabolism.</title>
        <authorList>
            <person name="Hidalgo-Ahumada C.A.P."/>
            <person name="Nobu M.K."/>
            <person name="Narihiro T."/>
            <person name="Tamaki H."/>
            <person name="Liu W.T."/>
            <person name="Kamagata Y."/>
            <person name="Stams A.J.M."/>
            <person name="Imachi H."/>
            <person name="Sousa D.Z."/>
        </authorList>
    </citation>
    <scope>NUCLEOTIDE SEQUENCE [LARGE SCALE GENOMIC DNA]</scope>
    <source>
        <strain evidence="1 2">MGP</strain>
    </source>
</reference>
<gene>
    <name evidence="1" type="ORF">Pmgp_03254</name>
</gene>
<dbReference type="OrthoDB" id="9762913at2"/>
<accession>A0A4Y7RKV9</accession>
<proteinExistence type="predicted"/>
<sequence>MKKITINITDEQEKFLKLFAAKHYPGADDNLLTNQPIHVVQDKRYSYIPYSADIEEHMDGLQLVFSYYNNHWYDSETELVRDYYKDNMPTLPIKEPKSFKELQYQRINYDDKVLYITDYKDYFEAHGVKDITIAWRDVSYDDIAFFFILEEARRYMQYQKHNLKEPRTYTFSAGYSNKGEYHHFWELLFNIGKQLNKVAEEPEYQIGDIHFEE</sequence>
<dbReference type="AlphaFoldDB" id="A0A4Y7RKV9"/>
<organism evidence="1 2">
    <name type="scientific">Pelotomaculum propionicicum</name>
    <dbReference type="NCBI Taxonomy" id="258475"/>
    <lineage>
        <taxon>Bacteria</taxon>
        <taxon>Bacillati</taxon>
        <taxon>Bacillota</taxon>
        <taxon>Clostridia</taxon>
        <taxon>Eubacteriales</taxon>
        <taxon>Desulfotomaculaceae</taxon>
        <taxon>Pelotomaculum</taxon>
    </lineage>
</organism>